<dbReference type="FunFam" id="2.30.30.240:FF:000002">
    <property type="entry name" value="Ribosome maturation factor rimM"/>
    <property type="match status" value="1"/>
</dbReference>
<sequence>MQRCSLLSPLRPPPFPLRRSFLRRATIIRRTYFTSLNSAHPRPRFCPIPLSSSRAAAVSSEGVLGLEGREEDAQEAKFVEVGYISSTHGIKGELRVTPATDFPELRFCTAGTRWLRTRISGKELISEVQLTSGRAHAGQKCWIVSFSGIDTVDKAKQIVGSTLLVRDADRPDLEEGEFYTRDLVGMRVILKESGTYVGMVTKVVNYGASDLLQVTLTNDDRQDQPSFLERNSCFAGQHVWVPFVEAIVPEVYMDKREILITPPKGLLELNLRSDTRSKKERRLLVRNGRKERSYNCDLVLLKRN</sequence>
<keyword evidence="4" id="KW-0143">Chaperone</keyword>
<dbReference type="Pfam" id="PF01782">
    <property type="entry name" value="RimM"/>
    <property type="match status" value="1"/>
</dbReference>
<dbReference type="InterPro" id="IPR011961">
    <property type="entry name" value="RimM"/>
</dbReference>
<name>A0AAQ3KU44_9LILI</name>
<dbReference type="Pfam" id="PF24986">
    <property type="entry name" value="PRC_RimM"/>
    <property type="match status" value="1"/>
</dbReference>
<dbReference type="InterPro" id="IPR009000">
    <property type="entry name" value="Transl_B-barrel_sf"/>
</dbReference>
<evidence type="ECO:0000259" key="5">
    <source>
        <dbReference type="Pfam" id="PF01782"/>
    </source>
</evidence>
<dbReference type="PANTHER" id="PTHR33692">
    <property type="entry name" value="RIBOSOME MATURATION FACTOR RIMM"/>
    <property type="match status" value="1"/>
</dbReference>
<keyword evidence="2" id="KW-0690">Ribosome biogenesis</keyword>
<dbReference type="GO" id="GO:0043022">
    <property type="term" value="F:ribosome binding"/>
    <property type="evidence" value="ECO:0007669"/>
    <property type="project" value="InterPro"/>
</dbReference>
<feature type="domain" description="RimM N-terminal" evidence="5">
    <location>
        <begin position="81"/>
        <end position="168"/>
    </location>
</feature>
<dbReference type="InterPro" id="IPR036976">
    <property type="entry name" value="RimM_N_sf"/>
</dbReference>
<keyword evidence="8" id="KW-1185">Reference proteome</keyword>
<dbReference type="GO" id="GO:0005840">
    <property type="term" value="C:ribosome"/>
    <property type="evidence" value="ECO:0007669"/>
    <property type="project" value="InterPro"/>
</dbReference>
<gene>
    <name evidence="7" type="ORF">Cni_G23290</name>
</gene>
<evidence type="ECO:0000256" key="1">
    <source>
        <dbReference type="ARBA" id="ARBA00022490"/>
    </source>
</evidence>
<dbReference type="SUPFAM" id="SSF50447">
    <property type="entry name" value="Translation proteins"/>
    <property type="match status" value="1"/>
</dbReference>
<dbReference type="Gene3D" id="2.40.30.60">
    <property type="entry name" value="RimM"/>
    <property type="match status" value="1"/>
</dbReference>
<accession>A0AAQ3KU44</accession>
<evidence type="ECO:0000313" key="7">
    <source>
        <dbReference type="EMBL" id="WOL14510.1"/>
    </source>
</evidence>
<dbReference type="PANTHER" id="PTHR33692:SF1">
    <property type="entry name" value="RIBOSOME MATURATION FACTOR RIMM"/>
    <property type="match status" value="1"/>
</dbReference>
<reference evidence="7 8" key="1">
    <citation type="submission" date="2023-10" db="EMBL/GenBank/DDBJ databases">
        <title>Chromosome-scale genome assembly provides insights into flower coloration mechanisms of Canna indica.</title>
        <authorList>
            <person name="Li C."/>
        </authorList>
    </citation>
    <scope>NUCLEOTIDE SEQUENCE [LARGE SCALE GENOMIC DNA]</scope>
    <source>
        <tissue evidence="7">Flower</tissue>
    </source>
</reference>
<dbReference type="AlphaFoldDB" id="A0AAQ3KU44"/>
<dbReference type="EMBL" id="CP136896">
    <property type="protein sequence ID" value="WOL14510.1"/>
    <property type="molecule type" value="Genomic_DNA"/>
</dbReference>
<dbReference type="InterPro" id="IPR002676">
    <property type="entry name" value="RimM_N"/>
</dbReference>
<dbReference type="NCBIfam" id="TIGR02273">
    <property type="entry name" value="16S_RimM"/>
    <property type="match status" value="1"/>
</dbReference>
<keyword evidence="3" id="KW-0698">rRNA processing</keyword>
<keyword evidence="1" id="KW-0963">Cytoplasm</keyword>
<proteinExistence type="inferred from homology"/>
<evidence type="ECO:0000259" key="6">
    <source>
        <dbReference type="Pfam" id="PF24986"/>
    </source>
</evidence>
<dbReference type="HAMAP" id="MF_00014">
    <property type="entry name" value="Ribosome_mat_RimM"/>
    <property type="match status" value="1"/>
</dbReference>
<dbReference type="GO" id="GO:0006364">
    <property type="term" value="P:rRNA processing"/>
    <property type="evidence" value="ECO:0007669"/>
    <property type="project" value="UniProtKB-KW"/>
</dbReference>
<evidence type="ECO:0000313" key="8">
    <source>
        <dbReference type="Proteomes" id="UP001327560"/>
    </source>
</evidence>
<dbReference type="Gene3D" id="2.30.30.240">
    <property type="entry name" value="PRC-barrel domain"/>
    <property type="match status" value="1"/>
</dbReference>
<evidence type="ECO:0000256" key="2">
    <source>
        <dbReference type="ARBA" id="ARBA00022517"/>
    </source>
</evidence>
<organism evidence="7 8">
    <name type="scientific">Canna indica</name>
    <name type="common">Indian-shot</name>
    <dbReference type="NCBI Taxonomy" id="4628"/>
    <lineage>
        <taxon>Eukaryota</taxon>
        <taxon>Viridiplantae</taxon>
        <taxon>Streptophyta</taxon>
        <taxon>Embryophyta</taxon>
        <taxon>Tracheophyta</taxon>
        <taxon>Spermatophyta</taxon>
        <taxon>Magnoliopsida</taxon>
        <taxon>Liliopsida</taxon>
        <taxon>Zingiberales</taxon>
        <taxon>Cannaceae</taxon>
        <taxon>Canna</taxon>
    </lineage>
</organism>
<dbReference type="SUPFAM" id="SSF50346">
    <property type="entry name" value="PRC-barrel domain"/>
    <property type="match status" value="1"/>
</dbReference>
<dbReference type="Proteomes" id="UP001327560">
    <property type="component" value="Chromosome 7"/>
</dbReference>
<dbReference type="InterPro" id="IPR011033">
    <property type="entry name" value="PRC_barrel-like_sf"/>
</dbReference>
<evidence type="ECO:0000256" key="3">
    <source>
        <dbReference type="ARBA" id="ARBA00022552"/>
    </source>
</evidence>
<feature type="domain" description="Ribosome maturation factor RimM PRC barrel" evidence="6">
    <location>
        <begin position="182"/>
        <end position="266"/>
    </location>
</feature>
<protein>
    <submittedName>
        <fullName evidence="7">Uncharacterized protein</fullName>
    </submittedName>
</protein>
<evidence type="ECO:0000256" key="4">
    <source>
        <dbReference type="ARBA" id="ARBA00023186"/>
    </source>
</evidence>
<dbReference type="InterPro" id="IPR056792">
    <property type="entry name" value="PRC_RimM"/>
</dbReference>